<comment type="caution">
    <text evidence="2">The sequence shown here is derived from an EMBL/GenBank/DDBJ whole genome shotgun (WGS) entry which is preliminary data.</text>
</comment>
<gene>
    <name evidence="2" type="ORF">B0H66DRAFT_537744</name>
</gene>
<protein>
    <submittedName>
        <fullName evidence="2">Uncharacterized protein</fullName>
    </submittedName>
</protein>
<accession>A0AAE0HTK0</accession>
<proteinExistence type="predicted"/>
<dbReference type="EMBL" id="JAUEDM010000008">
    <property type="protein sequence ID" value="KAK3312660.1"/>
    <property type="molecule type" value="Genomic_DNA"/>
</dbReference>
<dbReference type="Proteomes" id="UP001283341">
    <property type="component" value="Unassembled WGS sequence"/>
</dbReference>
<evidence type="ECO:0000313" key="3">
    <source>
        <dbReference type="Proteomes" id="UP001283341"/>
    </source>
</evidence>
<keyword evidence="3" id="KW-1185">Reference proteome</keyword>
<reference evidence="2" key="2">
    <citation type="submission" date="2023-06" db="EMBL/GenBank/DDBJ databases">
        <authorList>
            <consortium name="Lawrence Berkeley National Laboratory"/>
            <person name="Haridas S."/>
            <person name="Hensen N."/>
            <person name="Bonometti L."/>
            <person name="Westerberg I."/>
            <person name="Brannstrom I.O."/>
            <person name="Guillou S."/>
            <person name="Cros-Aarteil S."/>
            <person name="Calhoun S."/>
            <person name="Kuo A."/>
            <person name="Mondo S."/>
            <person name="Pangilinan J."/>
            <person name="Riley R."/>
            <person name="Labutti K."/>
            <person name="Andreopoulos B."/>
            <person name="Lipzen A."/>
            <person name="Chen C."/>
            <person name="Yanf M."/>
            <person name="Daum C."/>
            <person name="Ng V."/>
            <person name="Clum A."/>
            <person name="Steindorff A."/>
            <person name="Ohm R."/>
            <person name="Martin F."/>
            <person name="Silar P."/>
            <person name="Natvig D."/>
            <person name="Lalanne C."/>
            <person name="Gautier V."/>
            <person name="Ament-Velasquez S.L."/>
            <person name="Kruys A."/>
            <person name="Hutchinson M.I."/>
            <person name="Powell A.J."/>
            <person name="Barry K."/>
            <person name="Miller A.N."/>
            <person name="Grigoriev I.V."/>
            <person name="Debuchy R."/>
            <person name="Gladieux P."/>
            <person name="Thoren M.H."/>
            <person name="Johannesson H."/>
        </authorList>
    </citation>
    <scope>NUCLEOTIDE SEQUENCE</scope>
    <source>
        <strain evidence="2">CBS 118394</strain>
    </source>
</reference>
<reference evidence="2" key="1">
    <citation type="journal article" date="2023" name="Mol. Phylogenet. Evol.">
        <title>Genome-scale phylogeny and comparative genomics of the fungal order Sordariales.</title>
        <authorList>
            <person name="Hensen N."/>
            <person name="Bonometti L."/>
            <person name="Westerberg I."/>
            <person name="Brannstrom I.O."/>
            <person name="Guillou S."/>
            <person name="Cros-Aarteil S."/>
            <person name="Calhoun S."/>
            <person name="Haridas S."/>
            <person name="Kuo A."/>
            <person name="Mondo S."/>
            <person name="Pangilinan J."/>
            <person name="Riley R."/>
            <person name="LaButti K."/>
            <person name="Andreopoulos B."/>
            <person name="Lipzen A."/>
            <person name="Chen C."/>
            <person name="Yan M."/>
            <person name="Daum C."/>
            <person name="Ng V."/>
            <person name="Clum A."/>
            <person name="Steindorff A."/>
            <person name="Ohm R.A."/>
            <person name="Martin F."/>
            <person name="Silar P."/>
            <person name="Natvig D.O."/>
            <person name="Lalanne C."/>
            <person name="Gautier V."/>
            <person name="Ament-Velasquez S.L."/>
            <person name="Kruys A."/>
            <person name="Hutchinson M.I."/>
            <person name="Powell A.J."/>
            <person name="Barry K."/>
            <person name="Miller A.N."/>
            <person name="Grigoriev I.V."/>
            <person name="Debuchy R."/>
            <person name="Gladieux P."/>
            <person name="Hiltunen Thoren M."/>
            <person name="Johannesson H."/>
        </authorList>
    </citation>
    <scope>NUCLEOTIDE SEQUENCE</scope>
    <source>
        <strain evidence="2">CBS 118394</strain>
    </source>
</reference>
<dbReference type="AlphaFoldDB" id="A0AAE0HTK0"/>
<evidence type="ECO:0000256" key="1">
    <source>
        <dbReference type="SAM" id="MobiDB-lite"/>
    </source>
</evidence>
<evidence type="ECO:0000313" key="2">
    <source>
        <dbReference type="EMBL" id="KAK3312660.1"/>
    </source>
</evidence>
<sequence>MTTQLDDNEVGSPRSPEIRDGSNDVLSYLPTELITAILGHLHYTGSVTSYRYIAGRPEIRQEYIEARSDFSSLCRVSKFLYPIASRRLYHTIVLQSEKELFLFFRTIANDVNLRLAVRSFAWDGHLSVDDNELASLALTCWGSGTCWRPSSPEDIHIAQLMGISDDTLHSWRVLGAVLAMISEVKSLFVLLDFEEAAQPQVQVPGSNPRCLEQDALRQLIPIVGGENRVVDRQFLQKLEVVAFEPHVSVDRVMVMEGTCTLILKNSPLLRRIELKGGMWFKGVVALREYEGSNVVWENVKELIQFGATALDIASIVTVFPHLSVLEIELQNGAAPSIFEDDPPTSQALLRVSRTLETLSLMTALGKNSWVRVEPALLPALKRMKALKHLTTESIWLCGREGNFDSSSPADFQLSDLLPPTLESFHLIDHWGMDMSKTFYPSQFPNDWTPLQFYGHFFWKIYDECATRTPSLRHIAFAPHPYLFSDLTTNDQPRTALELLNRFRDLFARIGVRFSLTTRRAAATQRHLSWANMGNV</sequence>
<organism evidence="2 3">
    <name type="scientific">Apodospora peruviana</name>
    <dbReference type="NCBI Taxonomy" id="516989"/>
    <lineage>
        <taxon>Eukaryota</taxon>
        <taxon>Fungi</taxon>
        <taxon>Dikarya</taxon>
        <taxon>Ascomycota</taxon>
        <taxon>Pezizomycotina</taxon>
        <taxon>Sordariomycetes</taxon>
        <taxon>Sordariomycetidae</taxon>
        <taxon>Sordariales</taxon>
        <taxon>Lasiosphaeriaceae</taxon>
        <taxon>Apodospora</taxon>
    </lineage>
</organism>
<name>A0AAE0HTK0_9PEZI</name>
<feature type="region of interest" description="Disordered" evidence="1">
    <location>
        <begin position="1"/>
        <end position="23"/>
    </location>
</feature>